<dbReference type="CDD" id="cd02440">
    <property type="entry name" value="AdoMet_MTases"/>
    <property type="match status" value="1"/>
</dbReference>
<dbReference type="InterPro" id="IPR013217">
    <property type="entry name" value="Methyltransf_12"/>
</dbReference>
<keyword evidence="2" id="KW-0489">Methyltransferase</keyword>
<evidence type="ECO:0000313" key="3">
    <source>
        <dbReference type="Proteomes" id="UP000275356"/>
    </source>
</evidence>
<dbReference type="Pfam" id="PF08242">
    <property type="entry name" value="Methyltransf_12"/>
    <property type="match status" value="1"/>
</dbReference>
<evidence type="ECO:0000259" key="1">
    <source>
        <dbReference type="Pfam" id="PF08242"/>
    </source>
</evidence>
<keyword evidence="3" id="KW-1185">Reference proteome</keyword>
<organism evidence="2 3">
    <name type="scientific">Salana multivorans</name>
    <dbReference type="NCBI Taxonomy" id="120377"/>
    <lineage>
        <taxon>Bacteria</taxon>
        <taxon>Bacillati</taxon>
        <taxon>Actinomycetota</taxon>
        <taxon>Actinomycetes</taxon>
        <taxon>Micrococcales</taxon>
        <taxon>Beutenbergiaceae</taxon>
        <taxon>Salana</taxon>
    </lineage>
</organism>
<feature type="domain" description="Methyltransferase type 12" evidence="1">
    <location>
        <begin position="38"/>
        <end position="147"/>
    </location>
</feature>
<sequence length="259" mass="28114">MTDYDPRLVALYDEDNPAGEDHDFYRALARRIGARHVVDLGCGTGLLTVALAADDHDRRVVGIDPSRAMLGAARARDGADAVTWIEGDSGVLRRDRAGGDRAGGDRAGGDPVDLAVMTGNVAQHILDPAWELTLLDLRRAMADGGVVAFESRNPARRAWEEWATWPITTRATPSGRLREGLDVTDLGGGLVRLVWRNELLDLGETLTREETLVFRDRATIERQLARAGFGAVRIDGDWAGTAFTGDERLMVVTATAGRD</sequence>
<dbReference type="PANTHER" id="PTHR43861">
    <property type="entry name" value="TRANS-ACONITATE 2-METHYLTRANSFERASE-RELATED"/>
    <property type="match status" value="1"/>
</dbReference>
<gene>
    <name evidence="2" type="ORF">EDD28_3216</name>
</gene>
<dbReference type="Gene3D" id="3.40.50.150">
    <property type="entry name" value="Vaccinia Virus protein VP39"/>
    <property type="match status" value="1"/>
</dbReference>
<reference evidence="2 3" key="1">
    <citation type="submission" date="2018-11" db="EMBL/GenBank/DDBJ databases">
        <title>Sequencing the genomes of 1000 actinobacteria strains.</title>
        <authorList>
            <person name="Klenk H.-P."/>
        </authorList>
    </citation>
    <scope>NUCLEOTIDE SEQUENCE [LARGE SCALE GENOMIC DNA]</scope>
    <source>
        <strain evidence="2 3">DSM 13521</strain>
    </source>
</reference>
<evidence type="ECO:0000313" key="2">
    <source>
        <dbReference type="EMBL" id="ROR93789.1"/>
    </source>
</evidence>
<dbReference type="InterPro" id="IPR029063">
    <property type="entry name" value="SAM-dependent_MTases_sf"/>
</dbReference>
<dbReference type="GO" id="GO:0032259">
    <property type="term" value="P:methylation"/>
    <property type="evidence" value="ECO:0007669"/>
    <property type="project" value="UniProtKB-KW"/>
</dbReference>
<dbReference type="OrthoDB" id="9805171at2"/>
<keyword evidence="2" id="KW-0808">Transferase</keyword>
<dbReference type="RefSeq" id="WP_123740690.1">
    <property type="nucleotide sequence ID" value="NZ_RKHQ01000002.1"/>
</dbReference>
<protein>
    <submittedName>
        <fullName evidence="2">Methyltransferase family protein</fullName>
    </submittedName>
</protein>
<dbReference type="Proteomes" id="UP000275356">
    <property type="component" value="Unassembled WGS sequence"/>
</dbReference>
<comment type="caution">
    <text evidence="2">The sequence shown here is derived from an EMBL/GenBank/DDBJ whole genome shotgun (WGS) entry which is preliminary data.</text>
</comment>
<dbReference type="GO" id="GO:0008168">
    <property type="term" value="F:methyltransferase activity"/>
    <property type="evidence" value="ECO:0007669"/>
    <property type="project" value="UniProtKB-KW"/>
</dbReference>
<accession>A0A3N2D1Z8</accession>
<dbReference type="EMBL" id="RKHQ01000002">
    <property type="protein sequence ID" value="ROR93789.1"/>
    <property type="molecule type" value="Genomic_DNA"/>
</dbReference>
<proteinExistence type="predicted"/>
<dbReference type="PANTHER" id="PTHR43861:SF1">
    <property type="entry name" value="TRANS-ACONITATE 2-METHYLTRANSFERASE"/>
    <property type="match status" value="1"/>
</dbReference>
<dbReference type="AlphaFoldDB" id="A0A3N2D1Z8"/>
<dbReference type="SUPFAM" id="SSF53335">
    <property type="entry name" value="S-adenosyl-L-methionine-dependent methyltransferases"/>
    <property type="match status" value="1"/>
</dbReference>
<name>A0A3N2D1Z8_9MICO</name>